<feature type="transmembrane region" description="Helical" evidence="1">
    <location>
        <begin position="72"/>
        <end position="93"/>
    </location>
</feature>
<dbReference type="AlphaFoldDB" id="A0A8D8SF69"/>
<feature type="transmembrane region" description="Helical" evidence="1">
    <location>
        <begin position="40"/>
        <end position="66"/>
    </location>
</feature>
<proteinExistence type="predicted"/>
<evidence type="ECO:0000256" key="1">
    <source>
        <dbReference type="SAM" id="Phobius"/>
    </source>
</evidence>
<protein>
    <submittedName>
        <fullName evidence="2">Uncharacterized protein</fullName>
    </submittedName>
</protein>
<dbReference type="EMBL" id="HBUF01213281">
    <property type="protein sequence ID" value="CAG6666194.1"/>
    <property type="molecule type" value="Transcribed_RNA"/>
</dbReference>
<accession>A0A8D8SF69</accession>
<evidence type="ECO:0000313" key="2">
    <source>
        <dbReference type="EMBL" id="CAG6666194.1"/>
    </source>
</evidence>
<reference evidence="2" key="1">
    <citation type="submission" date="2021-05" db="EMBL/GenBank/DDBJ databases">
        <authorList>
            <person name="Alioto T."/>
            <person name="Alioto T."/>
            <person name="Gomez Garrido J."/>
        </authorList>
    </citation>
    <scope>NUCLEOTIDE SEQUENCE</scope>
</reference>
<keyword evidence="1" id="KW-1133">Transmembrane helix</keyword>
<name>A0A8D8SF69_9HEMI</name>
<sequence>MFSSSVSVFFIKSLPLLLPYDLFFSIRYTLRNLSPHKRFCLLLVSPTSLSFYSTHFLILLLCFLFSKSPMLVISFQIIFELLSLIGHIVRTICQHFLFNHKFRRIITNSSFRFCLRNLDFIDT</sequence>
<organism evidence="2">
    <name type="scientific">Cacopsylla melanoneura</name>
    <dbReference type="NCBI Taxonomy" id="428564"/>
    <lineage>
        <taxon>Eukaryota</taxon>
        <taxon>Metazoa</taxon>
        <taxon>Ecdysozoa</taxon>
        <taxon>Arthropoda</taxon>
        <taxon>Hexapoda</taxon>
        <taxon>Insecta</taxon>
        <taxon>Pterygota</taxon>
        <taxon>Neoptera</taxon>
        <taxon>Paraneoptera</taxon>
        <taxon>Hemiptera</taxon>
        <taxon>Sternorrhyncha</taxon>
        <taxon>Psylloidea</taxon>
        <taxon>Psyllidae</taxon>
        <taxon>Psyllinae</taxon>
        <taxon>Cacopsylla</taxon>
    </lineage>
</organism>
<keyword evidence="1" id="KW-0472">Membrane</keyword>
<keyword evidence="1" id="KW-0812">Transmembrane</keyword>
<feature type="transmembrane region" description="Helical" evidence="1">
    <location>
        <begin position="6"/>
        <end position="28"/>
    </location>
</feature>